<dbReference type="AlphaFoldDB" id="A0A914QQJ8"/>
<reference evidence="4" key="1">
    <citation type="submission" date="2022-11" db="UniProtKB">
        <authorList>
            <consortium name="WormBaseParasite"/>
        </authorList>
    </citation>
    <scope>IDENTIFICATION</scope>
</reference>
<feature type="signal peptide" evidence="2">
    <location>
        <begin position="1"/>
        <end position="20"/>
    </location>
</feature>
<accession>A0A914QQJ8</accession>
<feature type="chain" id="PRO_5037102571" evidence="2">
    <location>
        <begin position="21"/>
        <end position="92"/>
    </location>
</feature>
<dbReference type="WBParaSite" id="PDA_v2.g29647.t1">
    <property type="protein sequence ID" value="PDA_v2.g29647.t1"/>
    <property type="gene ID" value="PDA_v2.g29647"/>
</dbReference>
<sequence length="92" mass="10320">MKAFIALLFLVVVAIQMAKAKSLDSHEKVEAEEIALKLSELKHDVELLEQRLSDSSHEEDEKPVNKPAPRGKEINKKFLGDILNWIGKTVIG</sequence>
<evidence type="ECO:0000256" key="2">
    <source>
        <dbReference type="SAM" id="SignalP"/>
    </source>
</evidence>
<evidence type="ECO:0000256" key="1">
    <source>
        <dbReference type="SAM" id="MobiDB-lite"/>
    </source>
</evidence>
<name>A0A914QQJ8_9BILA</name>
<protein>
    <submittedName>
        <fullName evidence="4">Uncharacterized protein</fullName>
    </submittedName>
</protein>
<keyword evidence="3" id="KW-1185">Reference proteome</keyword>
<organism evidence="3 4">
    <name type="scientific">Panagrolaimus davidi</name>
    <dbReference type="NCBI Taxonomy" id="227884"/>
    <lineage>
        <taxon>Eukaryota</taxon>
        <taxon>Metazoa</taxon>
        <taxon>Ecdysozoa</taxon>
        <taxon>Nematoda</taxon>
        <taxon>Chromadorea</taxon>
        <taxon>Rhabditida</taxon>
        <taxon>Tylenchina</taxon>
        <taxon>Panagrolaimomorpha</taxon>
        <taxon>Panagrolaimoidea</taxon>
        <taxon>Panagrolaimidae</taxon>
        <taxon>Panagrolaimus</taxon>
    </lineage>
</organism>
<evidence type="ECO:0000313" key="3">
    <source>
        <dbReference type="Proteomes" id="UP000887578"/>
    </source>
</evidence>
<proteinExistence type="predicted"/>
<evidence type="ECO:0000313" key="4">
    <source>
        <dbReference type="WBParaSite" id="PDA_v2.g29647.t1"/>
    </source>
</evidence>
<feature type="region of interest" description="Disordered" evidence="1">
    <location>
        <begin position="51"/>
        <end position="72"/>
    </location>
</feature>
<dbReference type="Proteomes" id="UP000887578">
    <property type="component" value="Unplaced"/>
</dbReference>
<keyword evidence="2" id="KW-0732">Signal</keyword>